<dbReference type="Gene3D" id="1.10.167.10">
    <property type="entry name" value="Regulator of G-protein Signalling 4, domain 2"/>
    <property type="match status" value="1"/>
</dbReference>
<evidence type="ECO:0008006" key="4">
    <source>
        <dbReference type="Google" id="ProtNLM"/>
    </source>
</evidence>
<feature type="transmembrane region" description="Helical" evidence="1">
    <location>
        <begin position="279"/>
        <end position="298"/>
    </location>
</feature>
<dbReference type="InterPro" id="IPR044926">
    <property type="entry name" value="RGS_subdomain_2"/>
</dbReference>
<keyword evidence="1" id="KW-1133">Transmembrane helix</keyword>
<dbReference type="EMBL" id="JANBOH010000079">
    <property type="protein sequence ID" value="KAJ1646002.1"/>
    <property type="molecule type" value="Genomic_DNA"/>
</dbReference>
<evidence type="ECO:0000313" key="3">
    <source>
        <dbReference type="Proteomes" id="UP001145021"/>
    </source>
</evidence>
<feature type="transmembrane region" description="Helical" evidence="1">
    <location>
        <begin position="75"/>
        <end position="99"/>
    </location>
</feature>
<proteinExistence type="predicted"/>
<reference evidence="2" key="1">
    <citation type="submission" date="2022-07" db="EMBL/GenBank/DDBJ databases">
        <title>Phylogenomic reconstructions and comparative analyses of Kickxellomycotina fungi.</title>
        <authorList>
            <person name="Reynolds N.K."/>
            <person name="Stajich J.E."/>
            <person name="Barry K."/>
            <person name="Grigoriev I.V."/>
            <person name="Crous P."/>
            <person name="Smith M.E."/>
        </authorList>
    </citation>
    <scope>NUCLEOTIDE SEQUENCE</scope>
    <source>
        <strain evidence="2">NBRC 105413</strain>
    </source>
</reference>
<keyword evidence="1" id="KW-0472">Membrane</keyword>
<accession>A0A9W8CJN7</accession>
<comment type="caution">
    <text evidence="2">The sequence shown here is derived from an EMBL/GenBank/DDBJ whole genome shotgun (WGS) entry which is preliminary data.</text>
</comment>
<gene>
    <name evidence="2" type="ORF">LPJ64_002466</name>
</gene>
<keyword evidence="1" id="KW-0812">Transmembrane</keyword>
<dbReference type="InterPro" id="IPR036305">
    <property type="entry name" value="RGS_sf"/>
</dbReference>
<dbReference type="AlphaFoldDB" id="A0A9W8CJN7"/>
<sequence length="625" mass="68955">MVALDVSIHISANNSSNNDINGIGHSIPDEKGLTIRLVFLSLVLAVYSIFTVATTAIIIYRYARKNDTILAQISVPLVVAQALAGLCAGVLGLVSTMLYRYPCALKLWAIYVGVLMWLATVVARASQRCSVNRSEKRALLKPGQSLVTIDMLVGNQDVIDAEAEAIEACFAHVGRDTDRPNTRGTLNTWSGFASDHAAASMASLPCIRESLHTAALHRSRSARFVATRPLVWILAALAVALALFAGIVNAKSPQFSQPRLEHAAQHVCYEDGWEMWPAYGLAIFCTGVAFPALAFGLWSMADPYTTRADLLICIVSAQVATVLFVIWEAALTSIRGYVSELFIVWLNSAVTHAASVCWPLWRSIKHQNQLLEAKESHGGFGNAFKGSRLRRSIYTSLYKDFHQMIDDRERWAAFLIFATKYYRSAIPAFLSDFQRLKYKTIEVLRHNYHQQRQGPQHRCSSCCQNRCGQGISVAPATADAAVTRCKDSASGRLLSHLEITRSPLQAVVDAQCTYDDHPLSSVVPVSKGILESAMLLLPPNAIDKSTVFPEDVKSVFSTFTCMYFTKRSHMSINIPDDIIEDVQKAIESNSVVLSVLDRAKDEVLFLLCTDVYAGYCKRLEMQSTS</sequence>
<feature type="transmembrane region" description="Helical" evidence="1">
    <location>
        <begin position="37"/>
        <end position="63"/>
    </location>
</feature>
<dbReference type="Proteomes" id="UP001145021">
    <property type="component" value="Unassembled WGS sequence"/>
</dbReference>
<dbReference type="SUPFAM" id="SSF48097">
    <property type="entry name" value="Regulator of G-protein signaling, RGS"/>
    <property type="match status" value="1"/>
</dbReference>
<name>A0A9W8CJN7_9FUNG</name>
<evidence type="ECO:0000256" key="1">
    <source>
        <dbReference type="SAM" id="Phobius"/>
    </source>
</evidence>
<protein>
    <recommendedName>
        <fullName evidence="4">RGS domain-containing protein</fullName>
    </recommendedName>
</protein>
<feature type="transmembrane region" description="Helical" evidence="1">
    <location>
        <begin position="310"/>
        <end position="330"/>
    </location>
</feature>
<organism evidence="2 3">
    <name type="scientific">Coemansia asiatica</name>
    <dbReference type="NCBI Taxonomy" id="1052880"/>
    <lineage>
        <taxon>Eukaryota</taxon>
        <taxon>Fungi</taxon>
        <taxon>Fungi incertae sedis</taxon>
        <taxon>Zoopagomycota</taxon>
        <taxon>Kickxellomycotina</taxon>
        <taxon>Kickxellomycetes</taxon>
        <taxon>Kickxellales</taxon>
        <taxon>Kickxellaceae</taxon>
        <taxon>Coemansia</taxon>
    </lineage>
</organism>
<keyword evidence="3" id="KW-1185">Reference proteome</keyword>
<evidence type="ECO:0000313" key="2">
    <source>
        <dbReference type="EMBL" id="KAJ1646002.1"/>
    </source>
</evidence>
<feature type="transmembrane region" description="Helical" evidence="1">
    <location>
        <begin position="230"/>
        <end position="250"/>
    </location>
</feature>
<feature type="transmembrane region" description="Helical" evidence="1">
    <location>
        <begin position="105"/>
        <end position="123"/>
    </location>
</feature>